<comment type="caution">
    <text evidence="2">The sequence shown here is derived from an EMBL/GenBank/DDBJ whole genome shotgun (WGS) entry which is preliminary data.</text>
</comment>
<dbReference type="Proteomes" id="UP001279410">
    <property type="component" value="Unassembled WGS sequence"/>
</dbReference>
<proteinExistence type="predicted"/>
<sequence>MAEHPRIEGQNNMHVPQRPMYRAEPRPPRLPVQPAAGPSWAIGAHQLPAQPGSFNPWLRGNWICPKIPITATTFCAYATTRTKQIPTASTGDQLDEGGDAASAVCTNQHTSPTAAAAAFRR</sequence>
<evidence type="ECO:0000256" key="1">
    <source>
        <dbReference type="SAM" id="MobiDB-lite"/>
    </source>
</evidence>
<name>A0AAD3RKJ6_LATJO</name>
<protein>
    <submittedName>
        <fullName evidence="2">Basic salivary proline-rich protein 4-like protein</fullName>
    </submittedName>
</protein>
<gene>
    <name evidence="2" type="ORF">AKAME5_002518500</name>
</gene>
<evidence type="ECO:0000313" key="2">
    <source>
        <dbReference type="EMBL" id="GLD73859.1"/>
    </source>
</evidence>
<feature type="region of interest" description="Disordered" evidence="1">
    <location>
        <begin position="1"/>
        <end position="37"/>
    </location>
</feature>
<dbReference type="EMBL" id="BRZM01001853">
    <property type="protein sequence ID" value="GLD73859.1"/>
    <property type="molecule type" value="Genomic_DNA"/>
</dbReference>
<dbReference type="AlphaFoldDB" id="A0AAD3RKJ6"/>
<reference evidence="2" key="1">
    <citation type="submission" date="2022-08" db="EMBL/GenBank/DDBJ databases">
        <title>Genome sequencing of akame (Lates japonicus).</title>
        <authorList>
            <person name="Hashiguchi Y."/>
            <person name="Takahashi H."/>
        </authorList>
    </citation>
    <scope>NUCLEOTIDE SEQUENCE</scope>
    <source>
        <strain evidence="2">Kochi</strain>
    </source>
</reference>
<keyword evidence="3" id="KW-1185">Reference proteome</keyword>
<organism evidence="2 3">
    <name type="scientific">Lates japonicus</name>
    <name type="common">Japanese lates</name>
    <dbReference type="NCBI Taxonomy" id="270547"/>
    <lineage>
        <taxon>Eukaryota</taxon>
        <taxon>Metazoa</taxon>
        <taxon>Chordata</taxon>
        <taxon>Craniata</taxon>
        <taxon>Vertebrata</taxon>
        <taxon>Euteleostomi</taxon>
        <taxon>Actinopterygii</taxon>
        <taxon>Neopterygii</taxon>
        <taxon>Teleostei</taxon>
        <taxon>Neoteleostei</taxon>
        <taxon>Acanthomorphata</taxon>
        <taxon>Carangaria</taxon>
        <taxon>Carangaria incertae sedis</taxon>
        <taxon>Centropomidae</taxon>
        <taxon>Lates</taxon>
    </lineage>
</organism>
<evidence type="ECO:0000313" key="3">
    <source>
        <dbReference type="Proteomes" id="UP001279410"/>
    </source>
</evidence>
<accession>A0AAD3RKJ6</accession>